<feature type="chain" id="PRO_5018244891" description="Glucuronosyltransferase" evidence="1">
    <location>
        <begin position="17"/>
        <end position="121"/>
    </location>
</feature>
<dbReference type="EMBL" id="UYYB01007834">
    <property type="protein sequence ID" value="VDM68150.1"/>
    <property type="molecule type" value="Genomic_DNA"/>
</dbReference>
<sequence>MLVPILLLLFYNICDAYKILVVNPKLAYSHMRFMGKIADVLVDAGHDVVTLQPVLAPYPSNGTTKSRLIQMDVDSSDIAPFITMLQKGQKEKWTDSATNPFTFSRPIPMFKKIISATVASE</sequence>
<protein>
    <recommendedName>
        <fullName evidence="4">Glucuronosyltransferase</fullName>
    </recommendedName>
</protein>
<organism evidence="2 3">
    <name type="scientific">Strongylus vulgaris</name>
    <name type="common">Blood worm</name>
    <dbReference type="NCBI Taxonomy" id="40348"/>
    <lineage>
        <taxon>Eukaryota</taxon>
        <taxon>Metazoa</taxon>
        <taxon>Ecdysozoa</taxon>
        <taxon>Nematoda</taxon>
        <taxon>Chromadorea</taxon>
        <taxon>Rhabditida</taxon>
        <taxon>Rhabditina</taxon>
        <taxon>Rhabditomorpha</taxon>
        <taxon>Strongyloidea</taxon>
        <taxon>Strongylidae</taxon>
        <taxon>Strongylus</taxon>
    </lineage>
</organism>
<dbReference type="OrthoDB" id="5865374at2759"/>
<evidence type="ECO:0008006" key="4">
    <source>
        <dbReference type="Google" id="ProtNLM"/>
    </source>
</evidence>
<evidence type="ECO:0000313" key="2">
    <source>
        <dbReference type="EMBL" id="VDM68150.1"/>
    </source>
</evidence>
<dbReference type="Proteomes" id="UP000270094">
    <property type="component" value="Unassembled WGS sequence"/>
</dbReference>
<keyword evidence="3" id="KW-1185">Reference proteome</keyword>
<gene>
    <name evidence="2" type="ORF">SVUK_LOCUS3148</name>
</gene>
<feature type="signal peptide" evidence="1">
    <location>
        <begin position="1"/>
        <end position="16"/>
    </location>
</feature>
<evidence type="ECO:0000256" key="1">
    <source>
        <dbReference type="SAM" id="SignalP"/>
    </source>
</evidence>
<dbReference type="SUPFAM" id="SSF53756">
    <property type="entry name" value="UDP-Glycosyltransferase/glycogen phosphorylase"/>
    <property type="match status" value="1"/>
</dbReference>
<accession>A0A3P7I5R4</accession>
<keyword evidence="1" id="KW-0732">Signal</keyword>
<evidence type="ECO:0000313" key="3">
    <source>
        <dbReference type="Proteomes" id="UP000270094"/>
    </source>
</evidence>
<name>A0A3P7I5R4_STRVU</name>
<proteinExistence type="predicted"/>
<reference evidence="2 3" key="1">
    <citation type="submission" date="2018-11" db="EMBL/GenBank/DDBJ databases">
        <authorList>
            <consortium name="Pathogen Informatics"/>
        </authorList>
    </citation>
    <scope>NUCLEOTIDE SEQUENCE [LARGE SCALE GENOMIC DNA]</scope>
</reference>
<dbReference type="AlphaFoldDB" id="A0A3P7I5R4"/>